<evidence type="ECO:0000313" key="8">
    <source>
        <dbReference type="Proteomes" id="UP000052257"/>
    </source>
</evidence>
<accession>A0A0S4RRE3</accession>
<proteinExistence type="predicted"/>
<evidence type="ECO:0000256" key="1">
    <source>
        <dbReference type="ARBA" id="ARBA00022603"/>
    </source>
</evidence>
<keyword evidence="1 5" id="KW-0489">Methyltransferase</keyword>
<evidence type="ECO:0000256" key="2">
    <source>
        <dbReference type="ARBA" id="ARBA00022679"/>
    </source>
</evidence>
<evidence type="ECO:0000313" key="5">
    <source>
        <dbReference type="EMBL" id="CUU72586.1"/>
    </source>
</evidence>
<dbReference type="EC" id="2.1.1.80" evidence="5"/>
<dbReference type="EMBL" id="FAUW01000002">
    <property type="protein sequence ID" value="CUU76652.1"/>
    <property type="molecule type" value="Genomic_DNA"/>
</dbReference>
<dbReference type="PANTHER" id="PTHR24422:SF19">
    <property type="entry name" value="CHEMOTAXIS PROTEIN METHYLTRANSFERASE"/>
    <property type="match status" value="1"/>
</dbReference>
<reference evidence="7 8" key="1">
    <citation type="submission" date="2015-11" db="EMBL/GenBank/DDBJ databases">
        <authorList>
            <consortium name="Pathogen Informatics"/>
        </authorList>
    </citation>
    <scope>NUCLEOTIDE SEQUENCE [LARGE SCALE GENOMIC DNA]</scope>
    <source>
        <strain evidence="5 7">006A-0059</strain>
        <strain evidence="6 8">006A-0191</strain>
    </source>
</reference>
<dbReference type="Pfam" id="PF01739">
    <property type="entry name" value="CheR"/>
    <property type="match status" value="1"/>
</dbReference>
<dbReference type="GO" id="GO:0032259">
    <property type="term" value="P:methylation"/>
    <property type="evidence" value="ECO:0007669"/>
    <property type="project" value="UniProtKB-KW"/>
</dbReference>
<dbReference type="EMBL" id="FAVB01000001">
    <property type="protein sequence ID" value="CUU72586.1"/>
    <property type="molecule type" value="Genomic_DNA"/>
</dbReference>
<keyword evidence="7" id="KW-1185">Reference proteome</keyword>
<protein>
    <submittedName>
        <fullName evidence="5">CheR methyltransferase SAM-binding domain-containing protein</fullName>
        <ecNumber evidence="5">2.1.1.80</ecNumber>
    </submittedName>
</protein>
<dbReference type="PANTHER" id="PTHR24422">
    <property type="entry name" value="CHEMOTAXIS PROTEIN METHYLTRANSFERASE"/>
    <property type="match status" value="1"/>
</dbReference>
<dbReference type="InterPro" id="IPR050903">
    <property type="entry name" value="Bact_Chemotaxis_MeTrfase"/>
</dbReference>
<evidence type="ECO:0000313" key="6">
    <source>
        <dbReference type="EMBL" id="CUU76652.1"/>
    </source>
</evidence>
<dbReference type="Proteomes" id="UP000052257">
    <property type="component" value="Unassembled WGS sequence"/>
</dbReference>
<dbReference type="PRINTS" id="PR00996">
    <property type="entry name" value="CHERMTFRASE"/>
</dbReference>
<name>A0A0S4RRE3_CAMHY</name>
<dbReference type="InterPro" id="IPR022642">
    <property type="entry name" value="CheR_C"/>
</dbReference>
<dbReference type="InterPro" id="IPR000780">
    <property type="entry name" value="CheR_MeTrfase"/>
</dbReference>
<dbReference type="InterPro" id="IPR029063">
    <property type="entry name" value="SAM-dependent_MTases_sf"/>
</dbReference>
<gene>
    <name evidence="5" type="primary">cheR</name>
    <name evidence="5" type="ORF">ERS686654_00439</name>
    <name evidence="6" type="ORF">ERS739220_00786</name>
</gene>
<dbReference type="PROSITE" id="PS50123">
    <property type="entry name" value="CHER"/>
    <property type="match status" value="1"/>
</dbReference>
<dbReference type="SUPFAM" id="SSF47757">
    <property type="entry name" value="Chemotaxis receptor methyltransferase CheR, N-terminal domain"/>
    <property type="match status" value="1"/>
</dbReference>
<accession>A0A9W5APK2</accession>
<dbReference type="Proteomes" id="UP000052237">
    <property type="component" value="Unassembled WGS sequence"/>
</dbReference>
<organism evidence="5 7">
    <name type="scientific">Campylobacter hyointestinalis subsp. hyointestinalis</name>
    <dbReference type="NCBI Taxonomy" id="91352"/>
    <lineage>
        <taxon>Bacteria</taxon>
        <taxon>Pseudomonadati</taxon>
        <taxon>Campylobacterota</taxon>
        <taxon>Epsilonproteobacteria</taxon>
        <taxon>Campylobacterales</taxon>
        <taxon>Campylobacteraceae</taxon>
        <taxon>Campylobacter</taxon>
    </lineage>
</organism>
<dbReference type="SUPFAM" id="SSF53335">
    <property type="entry name" value="S-adenosyl-L-methionine-dependent methyltransferases"/>
    <property type="match status" value="1"/>
</dbReference>
<evidence type="ECO:0000256" key="3">
    <source>
        <dbReference type="ARBA" id="ARBA00022691"/>
    </source>
</evidence>
<dbReference type="CDD" id="cd02440">
    <property type="entry name" value="AdoMet_MTases"/>
    <property type="match status" value="1"/>
</dbReference>
<dbReference type="SMART" id="SM00138">
    <property type="entry name" value="MeTrc"/>
    <property type="match status" value="1"/>
</dbReference>
<comment type="caution">
    <text evidence="5">The sequence shown here is derived from an EMBL/GenBank/DDBJ whole genome shotgun (WGS) entry which is preliminary data.</text>
</comment>
<dbReference type="RefSeq" id="WP_059425275.1">
    <property type="nucleotide sequence ID" value="NZ_FAUT01000001.1"/>
</dbReference>
<keyword evidence="2 5" id="KW-0808">Transferase</keyword>
<feature type="domain" description="CheR-type methyltransferase" evidence="4">
    <location>
        <begin position="1"/>
        <end position="259"/>
    </location>
</feature>
<dbReference type="AlphaFoldDB" id="A0A0S4RRE3"/>
<keyword evidence="3" id="KW-0949">S-adenosyl-L-methionine</keyword>
<dbReference type="GO" id="GO:0008983">
    <property type="term" value="F:protein-glutamate O-methyltransferase activity"/>
    <property type="evidence" value="ECO:0007669"/>
    <property type="project" value="UniProtKB-EC"/>
</dbReference>
<evidence type="ECO:0000313" key="7">
    <source>
        <dbReference type="Proteomes" id="UP000052237"/>
    </source>
</evidence>
<sequence>MNDLSLENLDKILDAAKRFSGNDLANKKGILKHRITNFAALNSIDDADELIQKISYDSSLRQKFINLITVNETYFYRELRQLNAIIEYANSLGGYVNILCVPCSSGDEVYSLAILTKAVGIANKVKIIGLDINSDVIDQAKKGIYSKRAVKNLHQKELDVYFTKIEDKFKIKKELLGKIEFKQANLFDPEFLKLGIFDIISSRNMLIYFDEVHRLNAIERFAKILKPNGRLYVGNADLVPYADTYKKVVDTSASYYEKL</sequence>
<dbReference type="Gene3D" id="3.40.50.150">
    <property type="entry name" value="Vaccinia Virus protein VP39"/>
    <property type="match status" value="1"/>
</dbReference>
<evidence type="ECO:0000259" key="4">
    <source>
        <dbReference type="PROSITE" id="PS50123"/>
    </source>
</evidence>